<keyword evidence="4" id="KW-1185">Reference proteome</keyword>
<proteinExistence type="predicted"/>
<feature type="domain" description="PD-(D/E)XK nuclease-like" evidence="2">
    <location>
        <begin position="30"/>
        <end position="324"/>
    </location>
</feature>
<dbReference type="EMBL" id="LBIA02000001">
    <property type="protein sequence ID" value="TKT70860.1"/>
    <property type="molecule type" value="Genomic_DNA"/>
</dbReference>
<dbReference type="Proteomes" id="UP000034832">
    <property type="component" value="Unassembled WGS sequence"/>
</dbReference>
<reference evidence="3" key="1">
    <citation type="submission" date="2019-04" db="EMBL/GenBank/DDBJ databases">
        <title>Whole genome sequencing of cave bacteria.</title>
        <authorList>
            <person name="Gan H.M."/>
            <person name="Barton H."/>
            <person name="Savka M.A."/>
        </authorList>
    </citation>
    <scope>NUCLEOTIDE SEQUENCE [LARGE SCALE GENOMIC DNA]</scope>
    <source>
        <strain evidence="3">LC387</strain>
    </source>
</reference>
<feature type="compositionally biased region" description="Basic residues" evidence="1">
    <location>
        <begin position="358"/>
        <end position="370"/>
    </location>
</feature>
<evidence type="ECO:0000256" key="1">
    <source>
        <dbReference type="SAM" id="MobiDB-lite"/>
    </source>
</evidence>
<protein>
    <recommendedName>
        <fullName evidence="2">PD-(D/E)XK nuclease-like domain-containing protein</fullName>
    </recommendedName>
</protein>
<dbReference type="AlphaFoldDB" id="A0A4U6BKS0"/>
<sequence length="370" mass="41656">MTNTSTFVSLPRVPLVSEQILKDHNCFFEIDSRFRKAARLLQVLWLKDRNIEPGVHIRGEGDQAVVMPLHSNLSRDAANRGQNFMNQDIHAFVRRTLVLAEEGACIDKERLFSNSVSSVPATFNVFAPLALDLGLATSVFKILFPNFVDKVEDITFETAPLGRRQARGLNDGTAFDVAVQAVDSDGRPVRIFFEIKFTEEFPSNGARLRPEYEEVSRSCGLFINPDSSILRTNAIEQYWREIMLSQLVVDEGLTERAIFVAIAPRLNRSMQAAFRVFEHELIDAEHRDEDRVSFVALTLENLIDTIRAAGADDLARDLWARYCDFERVYHVALGEFAVAPPQKADEGTIISPPLRLSTGRHKAAPRAKRA</sequence>
<accession>A0A4U6BKS0</accession>
<comment type="caution">
    <text evidence="3">The sequence shown here is derived from an EMBL/GenBank/DDBJ whole genome shotgun (WGS) entry which is preliminary data.</text>
</comment>
<dbReference type="Pfam" id="PF20796">
    <property type="entry name" value="PDDEXK_13"/>
    <property type="match status" value="1"/>
</dbReference>
<evidence type="ECO:0000313" key="3">
    <source>
        <dbReference type="EMBL" id="TKT70860.1"/>
    </source>
</evidence>
<dbReference type="RefSeq" id="WP_137325122.1">
    <property type="nucleotide sequence ID" value="NZ_LBIA02000001.1"/>
</dbReference>
<evidence type="ECO:0000259" key="2">
    <source>
        <dbReference type="Pfam" id="PF20796"/>
    </source>
</evidence>
<dbReference type="InterPro" id="IPR048822">
    <property type="entry name" value="PDDEXK_13"/>
</dbReference>
<dbReference type="OrthoDB" id="1092934at2"/>
<gene>
    <name evidence="3" type="ORF">YH63_005225</name>
</gene>
<name>A0A4U6BKS0_9BRAD</name>
<organism evidence="3 4">
    <name type="scientific">Afipia massiliensis</name>
    <dbReference type="NCBI Taxonomy" id="211460"/>
    <lineage>
        <taxon>Bacteria</taxon>
        <taxon>Pseudomonadati</taxon>
        <taxon>Pseudomonadota</taxon>
        <taxon>Alphaproteobacteria</taxon>
        <taxon>Hyphomicrobiales</taxon>
        <taxon>Nitrobacteraceae</taxon>
        <taxon>Afipia</taxon>
    </lineage>
</organism>
<evidence type="ECO:0000313" key="4">
    <source>
        <dbReference type="Proteomes" id="UP000034832"/>
    </source>
</evidence>
<feature type="region of interest" description="Disordered" evidence="1">
    <location>
        <begin position="349"/>
        <end position="370"/>
    </location>
</feature>